<dbReference type="InterPro" id="IPR041685">
    <property type="entry name" value="AAA_GajA/Old/RecF-like"/>
</dbReference>
<dbReference type="PANTHER" id="PTHR43581:SF2">
    <property type="entry name" value="EXCINUCLEASE ATPASE SUBUNIT"/>
    <property type="match status" value="1"/>
</dbReference>
<dbReference type="Proteomes" id="UP000316167">
    <property type="component" value="Unassembled WGS sequence"/>
</dbReference>
<dbReference type="EMBL" id="VLLE01000002">
    <property type="protein sequence ID" value="TWI85615.1"/>
    <property type="molecule type" value="Genomic_DNA"/>
</dbReference>
<comment type="caution">
    <text evidence="2">The sequence shown here is derived from an EMBL/GenBank/DDBJ whole genome shotgun (WGS) entry which is preliminary data.</text>
</comment>
<dbReference type="Gene3D" id="3.40.50.300">
    <property type="entry name" value="P-loop containing nucleotide triphosphate hydrolases"/>
    <property type="match status" value="2"/>
</dbReference>
<dbReference type="OrthoDB" id="9815944at2"/>
<gene>
    <name evidence="2" type="ORF">IQ13_0778</name>
</gene>
<evidence type="ECO:0000313" key="3">
    <source>
        <dbReference type="Proteomes" id="UP000316167"/>
    </source>
</evidence>
<proteinExistence type="predicted"/>
<dbReference type="RefSeq" id="WP_144884663.1">
    <property type="nucleotide sequence ID" value="NZ_VLLE01000002.1"/>
</dbReference>
<name>A0A562SWF2_9BACT</name>
<feature type="domain" description="Endonuclease GajA/Old nuclease/RecF-like AAA" evidence="1">
    <location>
        <begin position="17"/>
        <end position="442"/>
    </location>
</feature>
<accession>A0A562SWF2</accession>
<keyword evidence="3" id="KW-1185">Reference proteome</keyword>
<evidence type="ECO:0000313" key="2">
    <source>
        <dbReference type="EMBL" id="TWI85615.1"/>
    </source>
</evidence>
<sequence length="461" mass="54241">MLLQLKRFEILGLHGDMDVKINIDDSNLIIVAENGLGKTTIVNIIYYTLSRQWYKLTEYHFETLIFEIGDNEFKVQREELNNFIKLRKLRNRSFRRTQSPRISRIADYILETHDIQALLNSPFELEQLASRFDVPVSVLFDISNELLFSTKDSSDNIDKISEILNKEIKSQILYLPTYRRIEKDLKNIFPDLETNLDSLRNKRLHVEQENSSKYIELVEFGMDDVQQKVERKLNSLYINFTNNLRQSLMGGYLRDILNKNYEKYNYNVLDTITSEKLNEILNRIDNSILQKNEKDSLSRFVDTYKTDPASITNESKIIAYFIQKLVDIYEKQSIAEQEVTSFVEICNSYCNNKKFIYSREERKIKVYLTQQEKEIDFSKLSSGEKQIVSLFSHLYLSDTKQFFVIIDEPELSLSVSWQERFLQDILNANNSGLIAVTHSPFIFNDSLIKHTKGFNEFISIK</sequence>
<dbReference type="PANTHER" id="PTHR43581">
    <property type="entry name" value="ATP/GTP PHOSPHATASE"/>
    <property type="match status" value="1"/>
</dbReference>
<dbReference type="InterPro" id="IPR027417">
    <property type="entry name" value="P-loop_NTPase"/>
</dbReference>
<evidence type="ECO:0000259" key="1">
    <source>
        <dbReference type="Pfam" id="PF13175"/>
    </source>
</evidence>
<dbReference type="SUPFAM" id="SSF52540">
    <property type="entry name" value="P-loop containing nucleoside triphosphate hydrolases"/>
    <property type="match status" value="1"/>
</dbReference>
<reference evidence="2 3" key="1">
    <citation type="journal article" date="2015" name="Stand. Genomic Sci.">
        <title>Genomic Encyclopedia of Bacterial and Archaeal Type Strains, Phase III: the genomes of soil and plant-associated and newly described type strains.</title>
        <authorList>
            <person name="Whitman W.B."/>
            <person name="Woyke T."/>
            <person name="Klenk H.P."/>
            <person name="Zhou Y."/>
            <person name="Lilburn T.G."/>
            <person name="Beck B.J."/>
            <person name="De Vos P."/>
            <person name="Vandamme P."/>
            <person name="Eisen J.A."/>
            <person name="Garrity G."/>
            <person name="Hugenholtz P."/>
            <person name="Kyrpides N.C."/>
        </authorList>
    </citation>
    <scope>NUCLEOTIDE SEQUENCE [LARGE SCALE GENOMIC DNA]</scope>
    <source>
        <strain evidence="2 3">CGMCC 1.7271</strain>
    </source>
</reference>
<dbReference type="AlphaFoldDB" id="A0A562SWF2"/>
<dbReference type="Pfam" id="PF13175">
    <property type="entry name" value="AAA_15"/>
    <property type="match status" value="1"/>
</dbReference>
<protein>
    <submittedName>
        <fullName evidence="2">AAA ATPase-like protein</fullName>
    </submittedName>
</protein>
<organism evidence="2 3">
    <name type="scientific">Lacibacter cauensis</name>
    <dbReference type="NCBI Taxonomy" id="510947"/>
    <lineage>
        <taxon>Bacteria</taxon>
        <taxon>Pseudomonadati</taxon>
        <taxon>Bacteroidota</taxon>
        <taxon>Chitinophagia</taxon>
        <taxon>Chitinophagales</taxon>
        <taxon>Chitinophagaceae</taxon>
        <taxon>Lacibacter</taxon>
    </lineage>
</organism>
<dbReference type="InterPro" id="IPR051396">
    <property type="entry name" value="Bact_Antivir_Def_Nuclease"/>
</dbReference>